<protein>
    <submittedName>
        <fullName evidence="1">Uncharacterized protein</fullName>
    </submittedName>
</protein>
<evidence type="ECO:0000313" key="2">
    <source>
        <dbReference type="Proteomes" id="UP000049127"/>
    </source>
</evidence>
<dbReference type="Proteomes" id="UP000049127">
    <property type="component" value="Unassembled WGS sequence"/>
</dbReference>
<name>A0A0C7R5I4_PARSO</name>
<organism evidence="1 2">
    <name type="scientific">Paraclostridium sordellii</name>
    <name type="common">Clostridium sordellii</name>
    <dbReference type="NCBI Taxonomy" id="1505"/>
    <lineage>
        <taxon>Bacteria</taxon>
        <taxon>Bacillati</taxon>
        <taxon>Bacillota</taxon>
        <taxon>Clostridia</taxon>
        <taxon>Peptostreptococcales</taxon>
        <taxon>Peptostreptococcaceae</taxon>
        <taxon>Paraclostridium</taxon>
    </lineage>
</organism>
<reference evidence="1 2" key="1">
    <citation type="submission" date="2015-01" db="EMBL/GenBank/DDBJ databases">
        <authorList>
            <person name="Aslett A.Martin."/>
            <person name="De Silva Nishadi"/>
        </authorList>
    </citation>
    <scope>NUCLEOTIDE SEQUENCE [LARGE SCALE GENOMIC DNA]</scope>
    <source>
        <strain evidence="1 2">R28058</strain>
    </source>
</reference>
<accession>A0A0C7R5I4</accession>
<proteinExistence type="predicted"/>
<gene>
    <name evidence="1" type="ORF">R28058_22511</name>
</gene>
<sequence>MEINLKFDTNQDSKEDILELVTKILGREDVENKKIVSINDARKSLRELAKLGKVQLAQDLVNKYCGGSIEGATEDSYNKLVQEIEKIINKGE</sequence>
<evidence type="ECO:0000313" key="1">
    <source>
        <dbReference type="EMBL" id="CEQ04518.1"/>
    </source>
</evidence>
<dbReference type="RefSeq" id="WP_055342469.1">
    <property type="nucleotide sequence ID" value="NZ_CEKZ01000003.1"/>
</dbReference>
<dbReference type="AlphaFoldDB" id="A0A0C7R5I4"/>
<dbReference type="EMBL" id="CEKZ01000003">
    <property type="protein sequence ID" value="CEQ04518.1"/>
    <property type="molecule type" value="Genomic_DNA"/>
</dbReference>